<dbReference type="RefSeq" id="WP_344664881.1">
    <property type="nucleotide sequence ID" value="NZ_BAAAQN010000006.1"/>
</dbReference>
<proteinExistence type="predicted"/>
<dbReference type="SUPFAM" id="SSF51445">
    <property type="entry name" value="(Trans)glycosidases"/>
    <property type="match status" value="1"/>
</dbReference>
<dbReference type="Gene3D" id="3.20.20.80">
    <property type="entry name" value="Glycosidases"/>
    <property type="match status" value="1"/>
</dbReference>
<accession>A0ABN2TSV8</accession>
<feature type="region of interest" description="Disordered" evidence="1">
    <location>
        <begin position="93"/>
        <end position="139"/>
    </location>
</feature>
<keyword evidence="2" id="KW-0732">Signal</keyword>
<feature type="chain" id="PRO_5045784371" description="Rv2525c-like glycoside hydrolase-like domain-containing protein" evidence="2">
    <location>
        <begin position="23"/>
        <end position="382"/>
    </location>
</feature>
<evidence type="ECO:0000256" key="1">
    <source>
        <dbReference type="SAM" id="MobiDB-lite"/>
    </source>
</evidence>
<evidence type="ECO:0000256" key="2">
    <source>
        <dbReference type="SAM" id="SignalP"/>
    </source>
</evidence>
<dbReference type="InterPro" id="IPR017853">
    <property type="entry name" value="GH"/>
</dbReference>
<gene>
    <name evidence="4" type="ORF">GCM10009839_16180</name>
</gene>
<evidence type="ECO:0000313" key="5">
    <source>
        <dbReference type="Proteomes" id="UP001500751"/>
    </source>
</evidence>
<dbReference type="EMBL" id="BAAAQN010000006">
    <property type="protein sequence ID" value="GAA2020247.1"/>
    <property type="molecule type" value="Genomic_DNA"/>
</dbReference>
<feature type="signal peptide" evidence="2">
    <location>
        <begin position="1"/>
        <end position="22"/>
    </location>
</feature>
<keyword evidence="5" id="KW-1185">Reference proteome</keyword>
<dbReference type="Proteomes" id="UP001500751">
    <property type="component" value="Unassembled WGS sequence"/>
</dbReference>
<protein>
    <recommendedName>
        <fullName evidence="3">Rv2525c-like glycoside hydrolase-like domain-containing protein</fullName>
    </recommendedName>
</protein>
<comment type="caution">
    <text evidence="4">The sequence shown here is derived from an EMBL/GenBank/DDBJ whole genome shotgun (WGS) entry which is preliminary data.</text>
</comment>
<sequence>MSLTALAACAAVLALSCSDVTAAAVAPPPALRTVRYAGASVRVPADWPVHDLAAEPHTCMRYDRHAVYLGDPGPDQDCPAVAVGRAATVRIASDGTVTRTRDAQHGGPGDGDRGDRDRDAARYGEVPQPVPRPRAARPKVEPAATYSGLGFDTCAAPSADVMQTWAKSSPYHATGVYIGGIDRACPDGNLTPDWIRKVDGQGWKFFPIYVGRQAPCWKDPGGGHPALIQRSRRWTQGVEAANDAANRADYFGIAQGSPIYFDMEYYPRSDQNCVQDVQAFLSAWTDQLHARGFVSGIYSSSGGAIADMALVYDSGAAYRADVAWYAHWDKKPQLFGDPTLSDRYWPGHRRIKQYTGGHNETYGGKRLNIDLNVLDAPVAALE</sequence>
<organism evidence="4 5">
    <name type="scientific">Catenulispora yoronensis</name>
    <dbReference type="NCBI Taxonomy" id="450799"/>
    <lineage>
        <taxon>Bacteria</taxon>
        <taxon>Bacillati</taxon>
        <taxon>Actinomycetota</taxon>
        <taxon>Actinomycetes</taxon>
        <taxon>Catenulisporales</taxon>
        <taxon>Catenulisporaceae</taxon>
        <taxon>Catenulispora</taxon>
    </lineage>
</organism>
<reference evidence="4 5" key="1">
    <citation type="journal article" date="2019" name="Int. J. Syst. Evol. Microbiol.">
        <title>The Global Catalogue of Microorganisms (GCM) 10K type strain sequencing project: providing services to taxonomists for standard genome sequencing and annotation.</title>
        <authorList>
            <consortium name="The Broad Institute Genomics Platform"/>
            <consortium name="The Broad Institute Genome Sequencing Center for Infectious Disease"/>
            <person name="Wu L."/>
            <person name="Ma J."/>
        </authorList>
    </citation>
    <scope>NUCLEOTIDE SEQUENCE [LARGE SCALE GENOMIC DNA]</scope>
    <source>
        <strain evidence="4 5">JCM 16014</strain>
    </source>
</reference>
<evidence type="ECO:0000259" key="3">
    <source>
        <dbReference type="Pfam" id="PF08924"/>
    </source>
</evidence>
<dbReference type="Pfam" id="PF08924">
    <property type="entry name" value="Rv2525c_GlyHyd-like"/>
    <property type="match status" value="1"/>
</dbReference>
<evidence type="ECO:0000313" key="4">
    <source>
        <dbReference type="EMBL" id="GAA2020247.1"/>
    </source>
</evidence>
<dbReference type="InterPro" id="IPR015020">
    <property type="entry name" value="Rv2525c-like_Glyco_Hydro-like"/>
</dbReference>
<feature type="compositionally biased region" description="Basic and acidic residues" evidence="1">
    <location>
        <begin position="99"/>
        <end position="122"/>
    </location>
</feature>
<name>A0ABN2TSV8_9ACTN</name>
<feature type="domain" description="Rv2525c-like glycoside hydrolase-like" evidence="3">
    <location>
        <begin position="164"/>
        <end position="373"/>
    </location>
</feature>